<sequence length="70" mass="8064">MLFSSLSQLCMVEFLMLWSSLHGSLHLQISAFFLAANIENVKSCTLYKSEHMLGMRRFVEYRGSTCCVCY</sequence>
<dbReference type="InParanoid" id="E0CSR8"/>
<evidence type="ECO:0000256" key="1">
    <source>
        <dbReference type="SAM" id="SignalP"/>
    </source>
</evidence>
<organism evidence="2 3">
    <name type="scientific">Vitis vinifera</name>
    <name type="common">Grape</name>
    <dbReference type="NCBI Taxonomy" id="29760"/>
    <lineage>
        <taxon>Eukaryota</taxon>
        <taxon>Viridiplantae</taxon>
        <taxon>Streptophyta</taxon>
        <taxon>Embryophyta</taxon>
        <taxon>Tracheophyta</taxon>
        <taxon>Spermatophyta</taxon>
        <taxon>Magnoliopsida</taxon>
        <taxon>eudicotyledons</taxon>
        <taxon>Gunneridae</taxon>
        <taxon>Pentapetalae</taxon>
        <taxon>rosids</taxon>
        <taxon>Vitales</taxon>
        <taxon>Vitaceae</taxon>
        <taxon>Viteae</taxon>
        <taxon>Vitis</taxon>
    </lineage>
</organism>
<dbReference type="AlphaFoldDB" id="E0CSR8"/>
<dbReference type="Proteomes" id="UP000009183">
    <property type="component" value="Chromosome 19"/>
</dbReference>
<dbReference type="PaxDb" id="29760-VIT_19s0014g03490.t01"/>
<dbReference type="HOGENOM" id="CLU_2763040_0_0_1"/>
<reference evidence="3" key="1">
    <citation type="journal article" date="2007" name="Nature">
        <title>The grapevine genome sequence suggests ancestral hexaploidization in major angiosperm phyla.</title>
        <authorList>
            <consortium name="The French-Italian Public Consortium for Grapevine Genome Characterization."/>
            <person name="Jaillon O."/>
            <person name="Aury J.-M."/>
            <person name="Noel B."/>
            <person name="Policriti A."/>
            <person name="Clepet C."/>
            <person name="Casagrande A."/>
            <person name="Choisne N."/>
            <person name="Aubourg S."/>
            <person name="Vitulo N."/>
            <person name="Jubin C."/>
            <person name="Vezzi A."/>
            <person name="Legeai F."/>
            <person name="Hugueney P."/>
            <person name="Dasilva C."/>
            <person name="Horner D."/>
            <person name="Mica E."/>
            <person name="Jublot D."/>
            <person name="Poulain J."/>
            <person name="Bruyere C."/>
            <person name="Billault A."/>
            <person name="Segurens B."/>
            <person name="Gouyvenoux M."/>
            <person name="Ugarte E."/>
            <person name="Cattonaro F."/>
            <person name="Anthouard V."/>
            <person name="Vico V."/>
            <person name="Del Fabbro C."/>
            <person name="Alaux M."/>
            <person name="Di Gaspero G."/>
            <person name="Dumas V."/>
            <person name="Felice N."/>
            <person name="Paillard S."/>
            <person name="Juman I."/>
            <person name="Moroldo M."/>
            <person name="Scalabrin S."/>
            <person name="Canaguier A."/>
            <person name="Le Clainche I."/>
            <person name="Malacrida G."/>
            <person name="Durand E."/>
            <person name="Pesole G."/>
            <person name="Laucou V."/>
            <person name="Chatelet P."/>
            <person name="Merdinoglu D."/>
            <person name="Delledonne M."/>
            <person name="Pezzotti M."/>
            <person name="Lecharny A."/>
            <person name="Scarpelli C."/>
            <person name="Artiguenave F."/>
            <person name="Pe M.E."/>
            <person name="Valle G."/>
            <person name="Morgante M."/>
            <person name="Caboche M."/>
            <person name="Adam-Blondon A.-F."/>
            <person name="Weissenbach J."/>
            <person name="Quetier F."/>
            <person name="Wincker P."/>
        </authorList>
    </citation>
    <scope>NUCLEOTIDE SEQUENCE [LARGE SCALE GENOMIC DNA]</scope>
    <source>
        <strain evidence="3">cv. Pinot noir / PN40024</strain>
    </source>
</reference>
<keyword evidence="3" id="KW-1185">Reference proteome</keyword>
<dbReference type="EMBL" id="FN595229">
    <property type="protein sequence ID" value="CBI20367.3"/>
    <property type="molecule type" value="Genomic_DNA"/>
</dbReference>
<feature type="chain" id="PRO_5003133197" description="Secreted protein" evidence="1">
    <location>
        <begin position="24"/>
        <end position="70"/>
    </location>
</feature>
<keyword evidence="1" id="KW-0732">Signal</keyword>
<name>E0CSR8_VITVI</name>
<evidence type="ECO:0000313" key="2">
    <source>
        <dbReference type="EMBL" id="CBI20367.3"/>
    </source>
</evidence>
<gene>
    <name evidence="2" type="ordered locus">VIT_19s0014g03490</name>
</gene>
<evidence type="ECO:0000313" key="3">
    <source>
        <dbReference type="Proteomes" id="UP000009183"/>
    </source>
</evidence>
<protein>
    <recommendedName>
        <fullName evidence="4">Secreted protein</fullName>
    </recommendedName>
</protein>
<proteinExistence type="predicted"/>
<evidence type="ECO:0008006" key="4">
    <source>
        <dbReference type="Google" id="ProtNLM"/>
    </source>
</evidence>
<feature type="signal peptide" evidence="1">
    <location>
        <begin position="1"/>
        <end position="23"/>
    </location>
</feature>
<accession>E0CSR8</accession>